<evidence type="ECO:0000313" key="1">
    <source>
        <dbReference type="EMBL" id="KAI9912505.1"/>
    </source>
</evidence>
<organism evidence="1 2">
    <name type="scientific">Peronosclerospora sorghi</name>
    <dbReference type="NCBI Taxonomy" id="230839"/>
    <lineage>
        <taxon>Eukaryota</taxon>
        <taxon>Sar</taxon>
        <taxon>Stramenopiles</taxon>
        <taxon>Oomycota</taxon>
        <taxon>Peronosporomycetes</taxon>
        <taxon>Peronosporales</taxon>
        <taxon>Peronosporaceae</taxon>
        <taxon>Peronosclerospora</taxon>
    </lineage>
</organism>
<dbReference type="Proteomes" id="UP001163321">
    <property type="component" value="Chromosome 4"/>
</dbReference>
<gene>
    <name evidence="1" type="ORF">PsorP6_006763</name>
</gene>
<dbReference type="EMBL" id="CM047583">
    <property type="protein sequence ID" value="KAI9912505.1"/>
    <property type="molecule type" value="Genomic_DNA"/>
</dbReference>
<sequence>MADGYDPQKSRVAEDTLADFLRAPLTGDLTEVPGIGKSAVTKLAASKDGDDAVTNTFQLIGKFLMLKVRVSTKAQSSEGGSNMDENSEDSEDGVIDCGAHCDAFWYWLKSKGITAYRSGIVMAIAEKVNTMLPGIYDAGEFQ</sequence>
<reference evidence="1 2" key="1">
    <citation type="journal article" date="2022" name="bioRxiv">
        <title>The genome of the oomycete Peronosclerospora sorghi, a cosmopolitan pathogen of maize and sorghum, is inflated with dispersed pseudogenes.</title>
        <authorList>
            <person name="Fletcher K."/>
            <person name="Martin F."/>
            <person name="Isakeit T."/>
            <person name="Cavanaugh K."/>
            <person name="Magill C."/>
            <person name="Michelmore R."/>
        </authorList>
    </citation>
    <scope>NUCLEOTIDE SEQUENCE [LARGE SCALE GENOMIC DNA]</scope>
    <source>
        <strain evidence="1">P6</strain>
    </source>
</reference>
<protein>
    <submittedName>
        <fullName evidence="1">Uncharacterized protein</fullName>
    </submittedName>
</protein>
<accession>A0ACC0W127</accession>
<name>A0ACC0W127_9STRA</name>
<evidence type="ECO:0000313" key="2">
    <source>
        <dbReference type="Proteomes" id="UP001163321"/>
    </source>
</evidence>
<proteinExistence type="predicted"/>
<comment type="caution">
    <text evidence="1">The sequence shown here is derived from an EMBL/GenBank/DDBJ whole genome shotgun (WGS) entry which is preliminary data.</text>
</comment>
<keyword evidence="2" id="KW-1185">Reference proteome</keyword>